<dbReference type="InterPro" id="IPR014284">
    <property type="entry name" value="RNA_pol_sigma-70_dom"/>
</dbReference>
<dbReference type="InterPro" id="IPR036388">
    <property type="entry name" value="WH-like_DNA-bd_sf"/>
</dbReference>
<organism evidence="7 8">
    <name type="scientific">Mangrovibacterium diazotrophicum</name>
    <dbReference type="NCBI Taxonomy" id="1261403"/>
    <lineage>
        <taxon>Bacteria</taxon>
        <taxon>Pseudomonadati</taxon>
        <taxon>Bacteroidota</taxon>
        <taxon>Bacteroidia</taxon>
        <taxon>Marinilabiliales</taxon>
        <taxon>Prolixibacteraceae</taxon>
        <taxon>Mangrovibacterium</taxon>
    </lineage>
</organism>
<dbReference type="GO" id="GO:0003677">
    <property type="term" value="F:DNA binding"/>
    <property type="evidence" value="ECO:0007669"/>
    <property type="project" value="InterPro"/>
</dbReference>
<dbReference type="PANTHER" id="PTHR43133">
    <property type="entry name" value="RNA POLYMERASE ECF-TYPE SIGMA FACTO"/>
    <property type="match status" value="1"/>
</dbReference>
<dbReference type="AlphaFoldDB" id="A0A419VYK1"/>
<dbReference type="InterPro" id="IPR007627">
    <property type="entry name" value="RNA_pol_sigma70_r2"/>
</dbReference>
<evidence type="ECO:0000259" key="5">
    <source>
        <dbReference type="Pfam" id="PF04542"/>
    </source>
</evidence>
<comment type="caution">
    <text evidence="7">The sequence shown here is derived from an EMBL/GenBank/DDBJ whole genome shotgun (WGS) entry which is preliminary data.</text>
</comment>
<evidence type="ECO:0000259" key="6">
    <source>
        <dbReference type="Pfam" id="PF08281"/>
    </source>
</evidence>
<evidence type="ECO:0000256" key="4">
    <source>
        <dbReference type="ARBA" id="ARBA00023163"/>
    </source>
</evidence>
<dbReference type="Proteomes" id="UP000283387">
    <property type="component" value="Unassembled WGS sequence"/>
</dbReference>
<reference evidence="7 8" key="1">
    <citation type="submission" date="2018-09" db="EMBL/GenBank/DDBJ databases">
        <title>Genomic Encyclopedia of Archaeal and Bacterial Type Strains, Phase II (KMG-II): from individual species to whole genera.</title>
        <authorList>
            <person name="Goeker M."/>
        </authorList>
    </citation>
    <scope>NUCLEOTIDE SEQUENCE [LARGE SCALE GENOMIC DNA]</scope>
    <source>
        <strain evidence="7 8">DSM 27148</strain>
    </source>
</reference>
<evidence type="ECO:0000313" key="7">
    <source>
        <dbReference type="EMBL" id="RKD88296.1"/>
    </source>
</evidence>
<dbReference type="Gene3D" id="1.10.1740.10">
    <property type="match status" value="1"/>
</dbReference>
<dbReference type="SUPFAM" id="SSF88659">
    <property type="entry name" value="Sigma3 and sigma4 domains of RNA polymerase sigma factors"/>
    <property type="match status" value="1"/>
</dbReference>
<evidence type="ECO:0000256" key="2">
    <source>
        <dbReference type="ARBA" id="ARBA00023015"/>
    </source>
</evidence>
<dbReference type="Gene3D" id="1.10.10.10">
    <property type="entry name" value="Winged helix-like DNA-binding domain superfamily/Winged helix DNA-binding domain"/>
    <property type="match status" value="1"/>
</dbReference>
<feature type="domain" description="RNA polymerase sigma-70 region 2" evidence="5">
    <location>
        <begin position="17"/>
        <end position="85"/>
    </location>
</feature>
<dbReference type="EMBL" id="RAPN01000002">
    <property type="protein sequence ID" value="RKD88296.1"/>
    <property type="molecule type" value="Genomic_DNA"/>
</dbReference>
<dbReference type="InterPro" id="IPR013325">
    <property type="entry name" value="RNA_pol_sigma_r2"/>
</dbReference>
<sequence>MVYLNSEVHNKKKFEDLYNRYFHFFYQVAMQFLNRDDEAKGVVQESFIKMWEKEIYTQTEQSVKNYLFILVRNGCLNILRQRKRRMQEIDESELLQTSVSLHLLEETSEEILLYKELSDRIASMINKLTPQCREVFKLSRFNNYTNKDIAEELGISVKAVEANMTRALKQLRQDLKLYLDQEDASKFSPGMRSALLSLF</sequence>
<proteinExistence type="inferred from homology"/>
<dbReference type="Pfam" id="PF08281">
    <property type="entry name" value="Sigma70_r4_2"/>
    <property type="match status" value="1"/>
</dbReference>
<comment type="similarity">
    <text evidence="1">Belongs to the sigma-70 factor family. ECF subfamily.</text>
</comment>
<dbReference type="Pfam" id="PF04542">
    <property type="entry name" value="Sigma70_r2"/>
    <property type="match status" value="1"/>
</dbReference>
<dbReference type="InterPro" id="IPR013249">
    <property type="entry name" value="RNA_pol_sigma70_r4_t2"/>
</dbReference>
<dbReference type="InterPro" id="IPR014327">
    <property type="entry name" value="RNA_pol_sigma70_bacteroid"/>
</dbReference>
<dbReference type="GO" id="GO:0006352">
    <property type="term" value="P:DNA-templated transcription initiation"/>
    <property type="evidence" value="ECO:0007669"/>
    <property type="project" value="InterPro"/>
</dbReference>
<dbReference type="CDD" id="cd06171">
    <property type="entry name" value="Sigma70_r4"/>
    <property type="match status" value="1"/>
</dbReference>
<protein>
    <submittedName>
        <fullName evidence="7">RNA polymerase sigma-70 factor (ECF subfamily)</fullName>
    </submittedName>
</protein>
<gene>
    <name evidence="7" type="ORF">BC643_3441</name>
</gene>
<evidence type="ECO:0000256" key="3">
    <source>
        <dbReference type="ARBA" id="ARBA00023082"/>
    </source>
</evidence>
<keyword evidence="2" id="KW-0805">Transcription regulation</keyword>
<dbReference type="NCBIfam" id="TIGR02985">
    <property type="entry name" value="Sig70_bacteroi1"/>
    <property type="match status" value="1"/>
</dbReference>
<keyword evidence="8" id="KW-1185">Reference proteome</keyword>
<evidence type="ECO:0000313" key="8">
    <source>
        <dbReference type="Proteomes" id="UP000283387"/>
    </source>
</evidence>
<name>A0A419VYK1_9BACT</name>
<dbReference type="GO" id="GO:0016987">
    <property type="term" value="F:sigma factor activity"/>
    <property type="evidence" value="ECO:0007669"/>
    <property type="project" value="UniProtKB-KW"/>
</dbReference>
<keyword evidence="4" id="KW-0804">Transcription</keyword>
<dbReference type="OrthoDB" id="1045557at2"/>
<accession>A0A419VYK1</accession>
<dbReference type="SUPFAM" id="SSF88946">
    <property type="entry name" value="Sigma2 domain of RNA polymerase sigma factors"/>
    <property type="match status" value="1"/>
</dbReference>
<feature type="domain" description="RNA polymerase sigma factor 70 region 4 type 2" evidence="6">
    <location>
        <begin position="119"/>
        <end position="171"/>
    </location>
</feature>
<dbReference type="NCBIfam" id="TIGR02937">
    <property type="entry name" value="sigma70-ECF"/>
    <property type="match status" value="1"/>
</dbReference>
<dbReference type="RefSeq" id="WP_120274466.1">
    <property type="nucleotide sequence ID" value="NZ_RAPN01000002.1"/>
</dbReference>
<evidence type="ECO:0000256" key="1">
    <source>
        <dbReference type="ARBA" id="ARBA00010641"/>
    </source>
</evidence>
<dbReference type="InterPro" id="IPR039425">
    <property type="entry name" value="RNA_pol_sigma-70-like"/>
</dbReference>
<dbReference type="PANTHER" id="PTHR43133:SF46">
    <property type="entry name" value="RNA POLYMERASE SIGMA-70 FACTOR ECF SUBFAMILY"/>
    <property type="match status" value="1"/>
</dbReference>
<dbReference type="InterPro" id="IPR013324">
    <property type="entry name" value="RNA_pol_sigma_r3/r4-like"/>
</dbReference>
<keyword evidence="3" id="KW-0731">Sigma factor</keyword>